<protein>
    <submittedName>
        <fullName evidence="1">Uncharacterized protein</fullName>
    </submittedName>
</protein>
<comment type="caution">
    <text evidence="1">The sequence shown here is derived from an EMBL/GenBank/DDBJ whole genome shotgun (WGS) entry which is preliminary data.</text>
</comment>
<reference evidence="1 2" key="1">
    <citation type="journal article" date="2019" name="Sci. Rep.">
        <title>Orb-weaving spider Araneus ventricosus genome elucidates the spidroin gene catalogue.</title>
        <authorList>
            <person name="Kono N."/>
            <person name="Nakamura H."/>
            <person name="Ohtoshi R."/>
            <person name="Moran D.A.P."/>
            <person name="Shinohara A."/>
            <person name="Yoshida Y."/>
            <person name="Fujiwara M."/>
            <person name="Mori M."/>
            <person name="Tomita M."/>
            <person name="Arakawa K."/>
        </authorList>
    </citation>
    <scope>NUCLEOTIDE SEQUENCE [LARGE SCALE GENOMIC DNA]</scope>
</reference>
<dbReference type="Proteomes" id="UP000499080">
    <property type="component" value="Unassembled WGS sequence"/>
</dbReference>
<organism evidence="1 2">
    <name type="scientific">Araneus ventricosus</name>
    <name type="common">Orbweaver spider</name>
    <name type="synonym">Epeira ventricosa</name>
    <dbReference type="NCBI Taxonomy" id="182803"/>
    <lineage>
        <taxon>Eukaryota</taxon>
        <taxon>Metazoa</taxon>
        <taxon>Ecdysozoa</taxon>
        <taxon>Arthropoda</taxon>
        <taxon>Chelicerata</taxon>
        <taxon>Arachnida</taxon>
        <taxon>Araneae</taxon>
        <taxon>Araneomorphae</taxon>
        <taxon>Entelegynae</taxon>
        <taxon>Araneoidea</taxon>
        <taxon>Araneidae</taxon>
        <taxon>Araneus</taxon>
    </lineage>
</organism>
<dbReference type="AlphaFoldDB" id="A0A4Y2MCH4"/>
<evidence type="ECO:0000313" key="2">
    <source>
        <dbReference type="Proteomes" id="UP000499080"/>
    </source>
</evidence>
<keyword evidence="2" id="KW-1185">Reference proteome</keyword>
<sequence>MDRYLCQLCYTIVTCGERHPCFFYKNDDSVYSLPDLDDKGNTRLDLAIENLPANMNDNFRKLFPEAQQNDTEESEKLSTRLANSNRQVPILNASKKKMTFNSLSNKVSYKERHGHPSVFCLRVPH</sequence>
<gene>
    <name evidence="1" type="ORF">AVEN_11513_1</name>
</gene>
<evidence type="ECO:0000313" key="1">
    <source>
        <dbReference type="EMBL" id="GBN24781.1"/>
    </source>
</evidence>
<accession>A0A4Y2MCH4</accession>
<name>A0A4Y2MCH4_ARAVE</name>
<proteinExistence type="predicted"/>
<dbReference type="EMBL" id="BGPR01007165">
    <property type="protein sequence ID" value="GBN24781.1"/>
    <property type="molecule type" value="Genomic_DNA"/>
</dbReference>